<name>A0A212JK40_9FIRM</name>
<accession>A0A212JK40</accession>
<dbReference type="EMBL" id="FLUN01000001">
    <property type="protein sequence ID" value="SBV99806.1"/>
    <property type="molecule type" value="Genomic_DNA"/>
</dbReference>
<dbReference type="PANTHER" id="PTHR43356">
    <property type="entry name" value="PHOSPHATE ACETYLTRANSFERASE"/>
    <property type="match status" value="1"/>
</dbReference>
<dbReference type="Gene3D" id="3.40.718.10">
    <property type="entry name" value="Isopropylmalate Dehydrogenase"/>
    <property type="match status" value="1"/>
</dbReference>
<dbReference type="PIRSF" id="PIRSF000428">
    <property type="entry name" value="P_Ac_trans"/>
    <property type="match status" value="1"/>
</dbReference>
<evidence type="ECO:0000256" key="2">
    <source>
        <dbReference type="ARBA" id="ARBA00022679"/>
    </source>
</evidence>
<protein>
    <submittedName>
        <fullName evidence="5">Phosphate butyryltransferase</fullName>
        <ecNumber evidence="5">2.3.1.19</ecNumber>
    </submittedName>
</protein>
<dbReference type="Pfam" id="PF01515">
    <property type="entry name" value="PTA_PTB"/>
    <property type="match status" value="1"/>
</dbReference>
<keyword evidence="2 5" id="KW-0808">Transferase</keyword>
<organism evidence="5">
    <name type="scientific">uncultured Eubacteriales bacterium</name>
    <dbReference type="NCBI Taxonomy" id="172733"/>
    <lineage>
        <taxon>Bacteria</taxon>
        <taxon>Bacillati</taxon>
        <taxon>Bacillota</taxon>
        <taxon>Clostridia</taxon>
        <taxon>Eubacteriales</taxon>
        <taxon>environmental samples</taxon>
    </lineage>
</organism>
<keyword evidence="3 5" id="KW-0012">Acyltransferase</keyword>
<dbReference type="InterPro" id="IPR002505">
    <property type="entry name" value="PTA_PTB"/>
</dbReference>
<proteinExistence type="inferred from homology"/>
<dbReference type="NCBIfam" id="NF006045">
    <property type="entry name" value="PRK08190.1"/>
    <property type="match status" value="1"/>
</dbReference>
<dbReference type="SUPFAM" id="SSF53659">
    <property type="entry name" value="Isocitrate/Isopropylmalate dehydrogenase-like"/>
    <property type="match status" value="1"/>
</dbReference>
<evidence type="ECO:0000256" key="3">
    <source>
        <dbReference type="ARBA" id="ARBA00023315"/>
    </source>
</evidence>
<evidence type="ECO:0000313" key="5">
    <source>
        <dbReference type="EMBL" id="SBV99806.1"/>
    </source>
</evidence>
<evidence type="ECO:0000256" key="1">
    <source>
        <dbReference type="ARBA" id="ARBA00005656"/>
    </source>
</evidence>
<dbReference type="InterPro" id="IPR012147">
    <property type="entry name" value="P_Ac_Bu_trans"/>
</dbReference>
<dbReference type="PANTHER" id="PTHR43356:SF2">
    <property type="entry name" value="PHOSPHATE ACETYLTRANSFERASE"/>
    <property type="match status" value="1"/>
</dbReference>
<reference evidence="5" key="1">
    <citation type="submission" date="2016-04" db="EMBL/GenBank/DDBJ databases">
        <authorList>
            <person name="Evans L.H."/>
            <person name="Alamgir A."/>
            <person name="Owens N."/>
            <person name="Weber N.D."/>
            <person name="Virtaneva K."/>
            <person name="Barbian K."/>
            <person name="Babar A."/>
            <person name="Rosenke K."/>
        </authorList>
    </citation>
    <scope>NUCLEOTIDE SEQUENCE</scope>
    <source>
        <strain evidence="5">86</strain>
    </source>
</reference>
<dbReference type="AlphaFoldDB" id="A0A212JK40"/>
<dbReference type="GO" id="GO:0050182">
    <property type="term" value="F:phosphate butyryltransferase activity"/>
    <property type="evidence" value="ECO:0007669"/>
    <property type="project" value="UniProtKB-EC"/>
</dbReference>
<evidence type="ECO:0000259" key="4">
    <source>
        <dbReference type="Pfam" id="PF01515"/>
    </source>
</evidence>
<dbReference type="InterPro" id="IPR050500">
    <property type="entry name" value="Phos_Acetyltrans/Butyryltrans"/>
</dbReference>
<dbReference type="EC" id="2.3.1.19" evidence="5"/>
<sequence>MKINSFKDLVAAVQAMEIKSRVVVAAAHDDHTLESLIQAQRDGLVKPILVGDEGKIREILAAKQADSAAFEIVPAGSVEECLDKSVALIHQGKANILMKGKLETGQIMKAIIDKKNDLKRGGLISLMGFYTLPTYHKLFAVSDMGMNTYPDLEGKRHIIENAVHVLHALGVEKPKVAVLSAVEKVNPKMPDAVDGGKLKELCESGELAGCVVEGPISFDLATCREAAVIKNYTSPVAGDADLLVVPDIVCGNVLVKCLTGLAGAKTAGLVVGAKVPVILTSRSAEASDKYYSIALAAYTAQNY</sequence>
<comment type="similarity">
    <text evidence="1">Belongs to the phosphate acetyltransferase and butyryltransferase family.</text>
</comment>
<feature type="domain" description="Phosphate acetyl/butaryl transferase" evidence="4">
    <location>
        <begin position="84"/>
        <end position="297"/>
    </location>
</feature>
<gene>
    <name evidence="5" type="ORF">KL86CLO1_11259</name>
</gene>